<dbReference type="InterPro" id="IPR007569">
    <property type="entry name" value="DUF559"/>
</dbReference>
<protein>
    <recommendedName>
        <fullName evidence="1">DUF559 domain-containing protein</fullName>
    </recommendedName>
</protein>
<name>A0A1H3SJR4_9PSEU</name>
<reference evidence="3" key="1">
    <citation type="submission" date="2016-10" db="EMBL/GenBank/DDBJ databases">
        <authorList>
            <person name="Varghese N."/>
            <person name="Submissions S."/>
        </authorList>
    </citation>
    <scope>NUCLEOTIDE SEQUENCE [LARGE SCALE GENOMIC DNA]</scope>
    <source>
        <strain evidence="3">CGMCC 4.3530</strain>
    </source>
</reference>
<feature type="domain" description="DUF559" evidence="1">
    <location>
        <begin position="210"/>
        <end position="273"/>
    </location>
</feature>
<dbReference type="STRING" id="418495.SAMN05216215_106513"/>
<dbReference type="Pfam" id="PF04480">
    <property type="entry name" value="DUF559"/>
    <property type="match status" value="1"/>
</dbReference>
<dbReference type="EMBL" id="FNOK01000065">
    <property type="protein sequence ID" value="SDZ37349.1"/>
    <property type="molecule type" value="Genomic_DNA"/>
</dbReference>
<dbReference type="Gene3D" id="3.40.960.10">
    <property type="entry name" value="VSR Endonuclease"/>
    <property type="match status" value="1"/>
</dbReference>
<evidence type="ECO:0000259" key="1">
    <source>
        <dbReference type="Pfam" id="PF04480"/>
    </source>
</evidence>
<accession>A0A1H3SJR4</accession>
<evidence type="ECO:0000313" key="2">
    <source>
        <dbReference type="EMBL" id="SDZ37349.1"/>
    </source>
</evidence>
<dbReference type="AlphaFoldDB" id="A0A1H3SJR4"/>
<gene>
    <name evidence="2" type="ORF">SAMN05216215_106513</name>
</gene>
<evidence type="ECO:0000313" key="3">
    <source>
        <dbReference type="Proteomes" id="UP000199529"/>
    </source>
</evidence>
<dbReference type="Proteomes" id="UP000199529">
    <property type="component" value="Unassembled WGS sequence"/>
</dbReference>
<sequence length="278" mass="30876">MTCAQALSQGITERQLRKSGEYRRVIHGVYCSSETEVTHALRCLAAALVLPRQSIITGRSAATLRGVPLARTYDRVEVLVSGQKYMNRRAGLRCWSVKSSPFERVEWAGVHLATIERTMLDLLARNAQRPAVAAGDALIRAGLIDEKTAQAFLVGRHDHGIVRARAAAALLDGRAESPPESELRVALVQAGLRPTPQVEIHDEHGFVARVDLALEDAKIALEYDGAWHAAPERYRFDQERLRRIRACGWHVIVVTAERLYQELPELLAEVRAAVAARR</sequence>
<proteinExistence type="predicted"/>
<organism evidence="2 3">
    <name type="scientific">Saccharopolyspora shandongensis</name>
    <dbReference type="NCBI Taxonomy" id="418495"/>
    <lineage>
        <taxon>Bacteria</taxon>
        <taxon>Bacillati</taxon>
        <taxon>Actinomycetota</taxon>
        <taxon>Actinomycetes</taxon>
        <taxon>Pseudonocardiales</taxon>
        <taxon>Pseudonocardiaceae</taxon>
        <taxon>Saccharopolyspora</taxon>
    </lineage>
</organism>
<dbReference type="InterPro" id="IPR011335">
    <property type="entry name" value="Restrct_endonuc-II-like"/>
</dbReference>
<keyword evidence="3" id="KW-1185">Reference proteome</keyword>
<dbReference type="SUPFAM" id="SSF52980">
    <property type="entry name" value="Restriction endonuclease-like"/>
    <property type="match status" value="1"/>
</dbReference>